<feature type="transmembrane region" description="Helical" evidence="1">
    <location>
        <begin position="133"/>
        <end position="155"/>
    </location>
</feature>
<sequence>MRFTVTGEQRKNPFLRTVILLFLGYIFLHWISNGAMYFLNMGLTYDSVVHYYLGNPEEFSRPRSYDGMLEVAHFHLFAMGILLITLVHLMLFAPLSDRAKHFGIWLPFVLAVGNEGAGWLVRFAAPEFAYLKVVTFLGLELSLLWVMGITLWSLVANRRGGYRIRTTSEEA</sequence>
<evidence type="ECO:0000313" key="2">
    <source>
        <dbReference type="EMBL" id="MFA9461849.1"/>
    </source>
</evidence>
<keyword evidence="1" id="KW-0472">Membrane</keyword>
<dbReference type="Proteomes" id="UP001575181">
    <property type="component" value="Unassembled WGS sequence"/>
</dbReference>
<organism evidence="2 3">
    <name type="scientific">Thiohalorhabdus methylotrophus</name>
    <dbReference type="NCBI Taxonomy" id="3242694"/>
    <lineage>
        <taxon>Bacteria</taxon>
        <taxon>Pseudomonadati</taxon>
        <taxon>Pseudomonadota</taxon>
        <taxon>Gammaproteobacteria</taxon>
        <taxon>Thiohalorhabdales</taxon>
        <taxon>Thiohalorhabdaceae</taxon>
        <taxon>Thiohalorhabdus</taxon>
    </lineage>
</organism>
<evidence type="ECO:0000256" key="1">
    <source>
        <dbReference type="SAM" id="Phobius"/>
    </source>
</evidence>
<feature type="transmembrane region" description="Helical" evidence="1">
    <location>
        <begin position="12"/>
        <end position="31"/>
    </location>
</feature>
<keyword evidence="1" id="KW-1133">Transmembrane helix</keyword>
<feature type="transmembrane region" description="Helical" evidence="1">
    <location>
        <begin position="74"/>
        <end position="95"/>
    </location>
</feature>
<keyword evidence="3" id="KW-1185">Reference proteome</keyword>
<accession>A0ABV4TWZ2</accession>
<evidence type="ECO:0000313" key="3">
    <source>
        <dbReference type="Proteomes" id="UP001575181"/>
    </source>
</evidence>
<feature type="transmembrane region" description="Helical" evidence="1">
    <location>
        <begin position="102"/>
        <end position="121"/>
    </location>
</feature>
<reference evidence="2 3" key="1">
    <citation type="submission" date="2024-08" db="EMBL/GenBank/DDBJ databases">
        <title>Whole-genome sequencing of halo(alkali)philic microorganisms from hypersaline lakes.</title>
        <authorList>
            <person name="Sorokin D.Y."/>
            <person name="Merkel A.Y."/>
            <person name="Messina E."/>
            <person name="Yakimov M."/>
        </authorList>
    </citation>
    <scope>NUCLEOTIDE SEQUENCE [LARGE SCALE GENOMIC DNA]</scope>
    <source>
        <strain evidence="2 3">Cl-TMA</strain>
    </source>
</reference>
<dbReference type="RefSeq" id="WP_373656638.1">
    <property type="nucleotide sequence ID" value="NZ_JBGUAW010000009.1"/>
</dbReference>
<name>A0ABV4TWZ2_9GAMM</name>
<gene>
    <name evidence="2" type="ORF">ACERLL_13575</name>
</gene>
<evidence type="ECO:0008006" key="4">
    <source>
        <dbReference type="Google" id="ProtNLM"/>
    </source>
</evidence>
<keyword evidence="1" id="KW-0812">Transmembrane</keyword>
<comment type="caution">
    <text evidence="2">The sequence shown here is derived from an EMBL/GenBank/DDBJ whole genome shotgun (WGS) entry which is preliminary data.</text>
</comment>
<proteinExistence type="predicted"/>
<protein>
    <recommendedName>
        <fullName evidence="4">DUF4405 domain-containing protein</fullName>
    </recommendedName>
</protein>
<dbReference type="EMBL" id="JBGUAW010000009">
    <property type="protein sequence ID" value="MFA9461849.1"/>
    <property type="molecule type" value="Genomic_DNA"/>
</dbReference>